<dbReference type="Pfam" id="PF04244">
    <property type="entry name" value="DPRP"/>
    <property type="match status" value="1"/>
</dbReference>
<dbReference type="SUPFAM" id="SSF48173">
    <property type="entry name" value="Cryptochrome/photolyase FAD-binding domain"/>
    <property type="match status" value="1"/>
</dbReference>
<organism evidence="1 2">
    <name type="scientific">Pseudidiomarina maritima</name>
    <dbReference type="NCBI Taxonomy" id="519453"/>
    <lineage>
        <taxon>Bacteria</taxon>
        <taxon>Pseudomonadati</taxon>
        <taxon>Pseudomonadota</taxon>
        <taxon>Gammaproteobacteria</taxon>
        <taxon>Alteromonadales</taxon>
        <taxon>Idiomarinaceae</taxon>
        <taxon>Pseudidiomarina</taxon>
    </lineage>
</organism>
<protein>
    <submittedName>
        <fullName evidence="1">Deoxyribodipyrimidine photolyase-related protein</fullName>
    </submittedName>
</protein>
<keyword evidence="2" id="KW-1185">Reference proteome</keyword>
<dbReference type="AlphaFoldDB" id="A0A1I6G1K0"/>
<name>A0A1I6G1K0_9GAMM</name>
<evidence type="ECO:0000313" key="2">
    <source>
        <dbReference type="Proteomes" id="UP000199424"/>
    </source>
</evidence>
<dbReference type="InterPro" id="IPR014729">
    <property type="entry name" value="Rossmann-like_a/b/a_fold"/>
</dbReference>
<dbReference type="InterPro" id="IPR052551">
    <property type="entry name" value="UV-DNA_repair_photolyase"/>
</dbReference>
<dbReference type="Proteomes" id="UP000199424">
    <property type="component" value="Unassembled WGS sequence"/>
</dbReference>
<dbReference type="RefSeq" id="WP_092854089.1">
    <property type="nucleotide sequence ID" value="NZ_FOYU01000001.1"/>
</dbReference>
<dbReference type="Gene3D" id="1.25.40.80">
    <property type="match status" value="1"/>
</dbReference>
<dbReference type="InterPro" id="IPR036134">
    <property type="entry name" value="Crypto/Photolyase_FAD-like_sf"/>
</dbReference>
<dbReference type="Gene3D" id="1.10.579.10">
    <property type="entry name" value="DNA Cyclobutane Dipyrimidine Photolyase, subunit A, domain 3"/>
    <property type="match status" value="1"/>
</dbReference>
<sequence>MTSHSTSHAIGSFDFNHLPDDSITSLALVLGDQLNASHSWFKTVNPQRLIILMEVCEETDYANHHIQKVVGFFAAMRNFAQALSTAGHSVLYIRLDDPHNHQSVTKNLTGLLEKLPSVAHVHLQQPDEYRVDCYLQAWAEQQSIQVSWFDTEHFLTQRSVLHDWFPGKDNFLMESFYRRIRKQSGYLMEHDKPIGGKWNFDKENRHKLADKHDVPAPLMFSHDVTDIVAMLTKAQVKTIGEIDPERFIWPTTRAESRQLLDYFIDKLLANFGRYQDAMHTDYWSLFHARLSFSLNTKMLSPREVVERAINYWQDHRAQVNEAQIEGFVRQIIGWREFIRAIYWHHMPNYSTTNFFEHSAKLPAYYWTAKTKMQCMAKSIEQSLKFSYAHHIQRLMVTGNFALLSGVAPDEVDAWYLGIYIDALQWVELPNTRGMSQFADGGILATKPYISSGSYINKMSNYCQSCHYDVNQRVGENACPFNSLYWHFIETHKKQLRNNGRMGLILNQWDKRDESDKQELLKQARFYLSQIDSL</sequence>
<dbReference type="Gene3D" id="3.40.50.620">
    <property type="entry name" value="HUPs"/>
    <property type="match status" value="1"/>
</dbReference>
<reference evidence="2" key="1">
    <citation type="submission" date="2016-10" db="EMBL/GenBank/DDBJ databases">
        <authorList>
            <person name="Varghese N."/>
            <person name="Submissions S."/>
        </authorList>
    </citation>
    <scope>NUCLEOTIDE SEQUENCE [LARGE SCALE GENOMIC DNA]</scope>
    <source>
        <strain evidence="2">CGMCC 1.7285</strain>
    </source>
</reference>
<dbReference type="GO" id="GO:0016829">
    <property type="term" value="F:lyase activity"/>
    <property type="evidence" value="ECO:0007669"/>
    <property type="project" value="UniProtKB-KW"/>
</dbReference>
<dbReference type="PANTHER" id="PTHR38657">
    <property type="entry name" value="SLR1343 PROTEIN"/>
    <property type="match status" value="1"/>
</dbReference>
<accession>A0A1I6G1K0</accession>
<gene>
    <name evidence="1" type="ORF">SAMN04488070_0013</name>
</gene>
<dbReference type="Gene3D" id="1.10.10.1710">
    <property type="entry name" value="Deoxyribodipyrimidine photolyase-related"/>
    <property type="match status" value="1"/>
</dbReference>
<dbReference type="InterPro" id="IPR007357">
    <property type="entry name" value="PhrB-like"/>
</dbReference>
<proteinExistence type="predicted"/>
<evidence type="ECO:0000313" key="1">
    <source>
        <dbReference type="EMBL" id="SFR36064.1"/>
    </source>
</evidence>
<dbReference type="PANTHER" id="PTHR38657:SF1">
    <property type="entry name" value="SLR1343 PROTEIN"/>
    <property type="match status" value="1"/>
</dbReference>
<dbReference type="EMBL" id="FOYU01000001">
    <property type="protein sequence ID" value="SFR36064.1"/>
    <property type="molecule type" value="Genomic_DNA"/>
</dbReference>
<keyword evidence="1" id="KW-0456">Lyase</keyword>